<evidence type="ECO:0000256" key="4">
    <source>
        <dbReference type="ARBA" id="ARBA00025472"/>
    </source>
</evidence>
<sequence length="295" mass="32979">MVVKRRSGLGKGLDALLGKKDDVVITLADAKGDDSSELELDKIQPGEYQPRTRMDKESLEELAQSIREQGLISPILVRPIAKNKYEIIAGERRYQASKLAGLKKVPVLIRKISNEKALAWALIENIQREDLNPLEEAAGIQRLLDEFHMTHESASQAIGRSRTATTNLLRLLNLAKPVQERLMANEISMGHARALLSLEPGMQVAVANEIVKKGLSVRQVETLVASMLMKKQKKGKEAKKNRKDSDTLRLEENLSNFFGTTVKIDTNQKGKGKLIIEFSDLDQFDGIIAHFENFE</sequence>
<keyword evidence="3" id="KW-0238">DNA-binding</keyword>
<protein>
    <submittedName>
        <fullName evidence="6">ParB/RepB/Spo0J family partition protein</fullName>
    </submittedName>
</protein>
<dbReference type="InterPro" id="IPR041468">
    <property type="entry name" value="HTH_ParB/Spo0J"/>
</dbReference>
<dbReference type="Gene3D" id="3.90.1530.30">
    <property type="match status" value="1"/>
</dbReference>
<evidence type="ECO:0000313" key="6">
    <source>
        <dbReference type="EMBL" id="MBM6927715.1"/>
    </source>
</evidence>
<reference evidence="6 7" key="1">
    <citation type="journal article" date="2021" name="Sci. Rep.">
        <title>The distribution of antibiotic resistance genes in chicken gut microbiota commensals.</title>
        <authorList>
            <person name="Juricova H."/>
            <person name="Matiasovicova J."/>
            <person name="Kubasova T."/>
            <person name="Cejkova D."/>
            <person name="Rychlik I."/>
        </authorList>
    </citation>
    <scope>NUCLEOTIDE SEQUENCE [LARGE SCALE GENOMIC DNA]</scope>
    <source>
        <strain evidence="6 7">An562</strain>
    </source>
</reference>
<evidence type="ECO:0000313" key="7">
    <source>
        <dbReference type="Proteomes" id="UP000777002"/>
    </source>
</evidence>
<organism evidence="6 7">
    <name type="scientific">Parasutterella secunda</name>
    <dbReference type="NCBI Taxonomy" id="626947"/>
    <lineage>
        <taxon>Bacteria</taxon>
        <taxon>Pseudomonadati</taxon>
        <taxon>Pseudomonadota</taxon>
        <taxon>Betaproteobacteria</taxon>
        <taxon>Burkholderiales</taxon>
        <taxon>Sutterellaceae</taxon>
        <taxon>Parasutterella</taxon>
    </lineage>
</organism>
<keyword evidence="2" id="KW-0159">Chromosome partition</keyword>
<dbReference type="PANTHER" id="PTHR33375">
    <property type="entry name" value="CHROMOSOME-PARTITIONING PROTEIN PARB-RELATED"/>
    <property type="match status" value="1"/>
</dbReference>
<dbReference type="NCBIfam" id="TIGR00180">
    <property type="entry name" value="parB_part"/>
    <property type="match status" value="1"/>
</dbReference>
<feature type="domain" description="ParB-like N-terminal" evidence="5">
    <location>
        <begin position="36"/>
        <end position="126"/>
    </location>
</feature>
<accession>A0ABS2GPK3</accession>
<dbReference type="InterPro" id="IPR003115">
    <property type="entry name" value="ParB_N"/>
</dbReference>
<dbReference type="Pfam" id="PF02195">
    <property type="entry name" value="ParB_N"/>
    <property type="match status" value="1"/>
</dbReference>
<evidence type="ECO:0000256" key="2">
    <source>
        <dbReference type="ARBA" id="ARBA00022829"/>
    </source>
</evidence>
<dbReference type="SUPFAM" id="SSF109709">
    <property type="entry name" value="KorB DNA-binding domain-like"/>
    <property type="match status" value="1"/>
</dbReference>
<dbReference type="SMART" id="SM00470">
    <property type="entry name" value="ParB"/>
    <property type="match status" value="1"/>
</dbReference>
<dbReference type="Pfam" id="PF23552">
    <property type="entry name" value="ParB_C"/>
    <property type="match status" value="1"/>
</dbReference>
<dbReference type="PANTHER" id="PTHR33375:SF1">
    <property type="entry name" value="CHROMOSOME-PARTITIONING PROTEIN PARB-RELATED"/>
    <property type="match status" value="1"/>
</dbReference>
<name>A0ABS2GPK3_9BURK</name>
<comment type="similarity">
    <text evidence="1">Belongs to the ParB family.</text>
</comment>
<evidence type="ECO:0000256" key="1">
    <source>
        <dbReference type="ARBA" id="ARBA00006295"/>
    </source>
</evidence>
<evidence type="ECO:0000256" key="3">
    <source>
        <dbReference type="ARBA" id="ARBA00023125"/>
    </source>
</evidence>
<keyword evidence="7" id="KW-1185">Reference proteome</keyword>
<dbReference type="InterPro" id="IPR036086">
    <property type="entry name" value="ParB/Sulfiredoxin_sf"/>
</dbReference>
<dbReference type="Proteomes" id="UP000777002">
    <property type="component" value="Unassembled WGS sequence"/>
</dbReference>
<dbReference type="Pfam" id="PF17762">
    <property type="entry name" value="HTH_ParB"/>
    <property type="match status" value="1"/>
</dbReference>
<dbReference type="Gene3D" id="1.10.10.2830">
    <property type="match status" value="1"/>
</dbReference>
<comment type="function">
    <text evidence="4">Involved in chromosome partition. Localize to both poles of the predivisional cell following completion of DNA replication. Binds to the DNA origin of replication.</text>
</comment>
<dbReference type="InterPro" id="IPR004437">
    <property type="entry name" value="ParB/RepB/Spo0J"/>
</dbReference>
<comment type="caution">
    <text evidence="6">The sequence shown here is derived from an EMBL/GenBank/DDBJ whole genome shotgun (WGS) entry which is preliminary data.</text>
</comment>
<dbReference type="CDD" id="cd16393">
    <property type="entry name" value="SPO0J_N"/>
    <property type="match status" value="1"/>
</dbReference>
<dbReference type="InterPro" id="IPR057240">
    <property type="entry name" value="ParB_dimer_C"/>
</dbReference>
<dbReference type="InterPro" id="IPR050336">
    <property type="entry name" value="Chromosome_partition/occlusion"/>
</dbReference>
<dbReference type="EMBL" id="JACJKX010000001">
    <property type="protein sequence ID" value="MBM6927715.1"/>
    <property type="molecule type" value="Genomic_DNA"/>
</dbReference>
<dbReference type="SUPFAM" id="SSF110849">
    <property type="entry name" value="ParB/Sulfiredoxin"/>
    <property type="match status" value="1"/>
</dbReference>
<evidence type="ECO:0000259" key="5">
    <source>
        <dbReference type="SMART" id="SM00470"/>
    </source>
</evidence>
<proteinExistence type="inferred from homology"/>
<dbReference type="RefSeq" id="WP_205049313.1">
    <property type="nucleotide sequence ID" value="NZ_JACJKX010000001.1"/>
</dbReference>
<gene>
    <name evidence="6" type="ORF">H5985_00270</name>
</gene>